<dbReference type="Pfam" id="PF05481">
    <property type="entry name" value="Myco_19_kDa"/>
    <property type="match status" value="1"/>
</dbReference>
<evidence type="ECO:0000256" key="5">
    <source>
        <dbReference type="ARBA" id="ARBA00023288"/>
    </source>
</evidence>
<evidence type="ECO:0000256" key="2">
    <source>
        <dbReference type="ARBA" id="ARBA00022729"/>
    </source>
</evidence>
<sequence length="142" mass="14655">METRHLVAAVTIGSAAILGAAGCSTPEPALGGTTARVSIDGTDTGGAHAVRCHQSGWSWYIETPEKDDGFTAVLETGGSVTPMSVDFRGFGGFTGTYWADNIGEAEVTGVDGKYTITGSAAGNFVDDPMNEVTAKFRIEADC</sequence>
<evidence type="ECO:0000313" key="7">
    <source>
        <dbReference type="Proteomes" id="UP000570517"/>
    </source>
</evidence>
<organism evidence="6 7">
    <name type="scientific">Mycolicibacterium hippocampi</name>
    <dbReference type="NCBI Taxonomy" id="659824"/>
    <lineage>
        <taxon>Bacteria</taxon>
        <taxon>Bacillati</taxon>
        <taxon>Actinomycetota</taxon>
        <taxon>Actinomycetes</taxon>
        <taxon>Mycobacteriales</taxon>
        <taxon>Mycobacteriaceae</taxon>
        <taxon>Mycolicibacterium</taxon>
    </lineage>
</organism>
<dbReference type="EMBL" id="JABFYL010000004">
    <property type="protein sequence ID" value="NVN48350.1"/>
    <property type="molecule type" value="Genomic_DNA"/>
</dbReference>
<name>A0A850PJI8_9MYCO</name>
<protein>
    <submittedName>
        <fullName evidence="6">Putative CONSERVED LIPOPROTEIN LPPE</fullName>
    </submittedName>
</protein>
<proteinExistence type="predicted"/>
<keyword evidence="5 6" id="KW-0449">Lipoprotein</keyword>
<keyword evidence="2" id="KW-0732">Signal</keyword>
<keyword evidence="7" id="KW-1185">Reference proteome</keyword>
<evidence type="ECO:0000256" key="4">
    <source>
        <dbReference type="ARBA" id="ARBA00023139"/>
    </source>
</evidence>
<reference evidence="6 7" key="1">
    <citation type="submission" date="2020-05" db="EMBL/GenBank/DDBJ databases">
        <title>Draft genome sequence of Mycobacterium hippocampi DL, isolated from European seabass, Dicentrarchus labrax, reared in fish farms.</title>
        <authorList>
            <person name="Stathopoulou P."/>
            <person name="Asimakis E."/>
            <person name="Tzokas K."/>
            <person name="Batargias C."/>
            <person name="Tsiamis G."/>
        </authorList>
    </citation>
    <scope>NUCLEOTIDE SEQUENCE [LARGE SCALE GENOMIC DNA]</scope>
    <source>
        <strain evidence="6 7">DL</strain>
    </source>
</reference>
<dbReference type="Proteomes" id="UP000570517">
    <property type="component" value="Unassembled WGS sequence"/>
</dbReference>
<dbReference type="InterPro" id="IPR008691">
    <property type="entry name" value="LpqH"/>
</dbReference>
<accession>A0A850PJI8</accession>
<gene>
    <name evidence="6" type="ORF">HLY00_2725</name>
</gene>
<evidence type="ECO:0000256" key="3">
    <source>
        <dbReference type="ARBA" id="ARBA00023136"/>
    </source>
</evidence>
<comment type="caution">
    <text evidence="6">The sequence shown here is derived from an EMBL/GenBank/DDBJ whole genome shotgun (WGS) entry which is preliminary data.</text>
</comment>
<evidence type="ECO:0000313" key="6">
    <source>
        <dbReference type="EMBL" id="NVN48350.1"/>
    </source>
</evidence>
<dbReference type="PROSITE" id="PS51257">
    <property type="entry name" value="PROKAR_LIPOPROTEIN"/>
    <property type="match status" value="1"/>
</dbReference>
<keyword evidence="1" id="KW-1003">Cell membrane</keyword>
<evidence type="ECO:0000256" key="1">
    <source>
        <dbReference type="ARBA" id="ARBA00022475"/>
    </source>
</evidence>
<dbReference type="GO" id="GO:0016020">
    <property type="term" value="C:membrane"/>
    <property type="evidence" value="ECO:0007669"/>
    <property type="project" value="InterPro"/>
</dbReference>
<keyword evidence="4" id="KW-0564">Palmitate</keyword>
<dbReference type="AlphaFoldDB" id="A0A850PJI8"/>
<keyword evidence="3" id="KW-0472">Membrane</keyword>
<dbReference type="RefSeq" id="WP_178356824.1">
    <property type="nucleotide sequence ID" value="NZ_JABFYL010000004.1"/>
</dbReference>